<reference evidence="5 6" key="2">
    <citation type="submission" date="2021-10" db="EMBL/GenBank/DDBJ databases">
        <authorList>
            <person name="Piombo E."/>
        </authorList>
    </citation>
    <scope>NUCLEOTIDE SEQUENCE [LARGE SCALE GENOMIC DNA]</scope>
</reference>
<feature type="compositionally biased region" description="Basic residues" evidence="2">
    <location>
        <begin position="999"/>
        <end position="1010"/>
    </location>
</feature>
<dbReference type="InterPro" id="IPR056693">
    <property type="entry name" value="DUF7791"/>
</dbReference>
<dbReference type="SUPFAM" id="SSF52540">
    <property type="entry name" value="P-loop containing nucleoside triphosphate hydrolases"/>
    <property type="match status" value="1"/>
</dbReference>
<evidence type="ECO:0000313" key="6">
    <source>
        <dbReference type="Proteomes" id="UP000775872"/>
    </source>
</evidence>
<dbReference type="InterPro" id="IPR027417">
    <property type="entry name" value="P-loop_NTPase"/>
</dbReference>
<proteinExistence type="predicted"/>
<gene>
    <name evidence="5" type="ORF">CSOL1703_00014335</name>
</gene>
<reference evidence="6" key="1">
    <citation type="submission" date="2019-06" db="EMBL/GenBank/DDBJ databases">
        <authorList>
            <person name="Broberg M."/>
        </authorList>
    </citation>
    <scope>NUCLEOTIDE SEQUENCE [LARGE SCALE GENOMIC DNA]</scope>
</reference>
<name>A0A9P0ELE9_9HYPO</name>
<evidence type="ECO:0000259" key="3">
    <source>
        <dbReference type="Pfam" id="PF24883"/>
    </source>
</evidence>
<keyword evidence="1" id="KW-0677">Repeat</keyword>
<accession>A0A9P0ELE9</accession>
<dbReference type="AlphaFoldDB" id="A0A9P0ELE9"/>
<keyword evidence="6" id="KW-1185">Reference proteome</keyword>
<evidence type="ECO:0000256" key="2">
    <source>
        <dbReference type="SAM" id="MobiDB-lite"/>
    </source>
</evidence>
<dbReference type="Pfam" id="PF24883">
    <property type="entry name" value="NPHP3_N"/>
    <property type="match status" value="1"/>
</dbReference>
<dbReference type="Gene3D" id="3.40.50.300">
    <property type="entry name" value="P-loop containing nucleotide triphosphate hydrolases"/>
    <property type="match status" value="1"/>
</dbReference>
<dbReference type="OrthoDB" id="443402at2759"/>
<dbReference type="Proteomes" id="UP000775872">
    <property type="component" value="Unassembled WGS sequence"/>
</dbReference>
<feature type="domain" description="Nephrocystin 3-like N-terminal" evidence="3">
    <location>
        <begin position="259"/>
        <end position="435"/>
    </location>
</feature>
<dbReference type="PANTHER" id="PTHR10039:SF5">
    <property type="entry name" value="NACHT DOMAIN-CONTAINING PROTEIN"/>
    <property type="match status" value="1"/>
</dbReference>
<evidence type="ECO:0000259" key="4">
    <source>
        <dbReference type="Pfam" id="PF25053"/>
    </source>
</evidence>
<feature type="compositionally biased region" description="Basic residues" evidence="2">
    <location>
        <begin position="978"/>
        <end position="987"/>
    </location>
</feature>
<dbReference type="InterPro" id="IPR056884">
    <property type="entry name" value="NPHP3-like_N"/>
</dbReference>
<feature type="domain" description="DUF7791" evidence="4">
    <location>
        <begin position="546"/>
        <end position="667"/>
    </location>
</feature>
<dbReference type="Pfam" id="PF25053">
    <property type="entry name" value="DUF7791"/>
    <property type="match status" value="1"/>
</dbReference>
<evidence type="ECO:0008006" key="7">
    <source>
        <dbReference type="Google" id="ProtNLM"/>
    </source>
</evidence>
<organism evidence="5 6">
    <name type="scientific">Clonostachys solani</name>
    <dbReference type="NCBI Taxonomy" id="160281"/>
    <lineage>
        <taxon>Eukaryota</taxon>
        <taxon>Fungi</taxon>
        <taxon>Dikarya</taxon>
        <taxon>Ascomycota</taxon>
        <taxon>Pezizomycotina</taxon>
        <taxon>Sordariomycetes</taxon>
        <taxon>Hypocreomycetidae</taxon>
        <taxon>Hypocreales</taxon>
        <taxon>Bionectriaceae</taxon>
        <taxon>Clonostachys</taxon>
    </lineage>
</organism>
<dbReference type="EMBL" id="CABFOC020000042">
    <property type="protein sequence ID" value="CAH0051685.1"/>
    <property type="molecule type" value="Genomic_DNA"/>
</dbReference>
<sequence length="1010" mass="115108">MNPPAGLGTLGSVIQLVDFAVKIIATQDEIQKSPHGCTRENRGLEAICQGLQSILGEVETLSFSKTIPGGSGSQQDGAVKSLHALCEDTKKDCKDILGFLQKLKIKDGGHMRWGSMNAAFKSLIGRQKVDAMEGRLRTAQSAISIHLGSIICDEIQTLRAAVSEFQRQNARFRVRRDPDLKLLSEKINAMDLESPGMKQVLPKAEDQVSLDAFKEFQAQITGFHAAKQTIAAGQAILSSLYFQSLPIRHRTIPENFEDTFSWIFTEGVFRRWVEQEGGIFWITGKPGSGKSTLMKFLADNYKTRYFLNKWASPFKGAIAAHYFWHSGTEMQKSLLGFLQTLLFEILVQMPGSIASILPSQWERAMDSPFQVRQMAWSLEDLSRAINNLVQIDDLGIRLCLFVDGLDEFDGDHQEVCKLLVSLVRTPHIKICLSSRPWNVFEDEFGGNAARRINIHELTGPDIEKFVKGHLFCHRHWNTTSLETEEKQALMNEIRQRAKGVFLWVVLVTKSLCDGLTNQDKLHDFMRRLELLPNDLEDLFKHILNRVDPIYWQKSAEYLKLALDSDGRLPAQAYDFHESDHEDKNYAILWPIQPLSWERLCTIQGRAKRRIAALTGGLLEAEGAVGTINIDFLHRTVSDFLRTRSISNEIHERTRRDFDVHLSLAKLHTVLLKSDLGRQAETPHQVNIERSFAPTQYVAKIFQYASKVRSEHLQDLFGLLDSVERALGPVKSWQQDFKKSLLKSKLSNVVSRKLSNDASYFSMLENGPIDTLLTGHSPPLEMLDVLFRYGHDLNEATDGITSPWSRFFRSFTIKHLDEFVLTFRALVSQGASPNGMVRYTRCDQTVFCIYVILPFSYYTRDVNVDKYLSTLDVFLDYGADFGKEITFHKAGPIDERHWWPQKIDSRSNTVAKAFIKGLKLLGSNNQMEPNRRIVFETTRRILLKRGNDRQLVSELRKVIPKAFPEHMTLSLLRMLPQKQSRKTASKRKRAEDEFESNGTRVKRRQGGFKPE</sequence>
<dbReference type="PANTHER" id="PTHR10039">
    <property type="entry name" value="AMELOGENIN"/>
    <property type="match status" value="1"/>
</dbReference>
<evidence type="ECO:0000313" key="5">
    <source>
        <dbReference type="EMBL" id="CAH0051685.1"/>
    </source>
</evidence>
<evidence type="ECO:0000256" key="1">
    <source>
        <dbReference type="ARBA" id="ARBA00022737"/>
    </source>
</evidence>
<comment type="caution">
    <text evidence="5">The sequence shown here is derived from an EMBL/GenBank/DDBJ whole genome shotgun (WGS) entry which is preliminary data.</text>
</comment>
<feature type="region of interest" description="Disordered" evidence="2">
    <location>
        <begin position="975"/>
        <end position="1010"/>
    </location>
</feature>
<protein>
    <recommendedName>
        <fullName evidence="7">NACHT domain-containing protein</fullName>
    </recommendedName>
</protein>